<evidence type="ECO:0000256" key="1">
    <source>
        <dbReference type="ARBA" id="ARBA00022723"/>
    </source>
</evidence>
<keyword evidence="3" id="KW-0408">Iron</keyword>
<reference evidence="6 7" key="1">
    <citation type="submission" date="2017-01" db="EMBL/GenBank/DDBJ databases">
        <title>Complete genome of Tateyamaria omphalii DOK1-4 isolated from seawater in Dokdo.</title>
        <authorList>
            <person name="Kim J.H."/>
            <person name="Chi W.-J."/>
        </authorList>
    </citation>
    <scope>NUCLEOTIDE SEQUENCE [LARGE SCALE GENOMIC DNA]</scope>
    <source>
        <strain evidence="6 7">DOK1-4</strain>
    </source>
</reference>
<comment type="similarity">
    <text evidence="4">Belongs to the cyclic nucleotide phosphodiesterase class-III family.</text>
</comment>
<dbReference type="OrthoDB" id="651281at2"/>
<evidence type="ECO:0000313" key="6">
    <source>
        <dbReference type="EMBL" id="APX12863.1"/>
    </source>
</evidence>
<feature type="domain" description="Calcineurin-like phosphoesterase" evidence="5">
    <location>
        <begin position="1"/>
        <end position="193"/>
    </location>
</feature>
<dbReference type="PANTHER" id="PTHR42988:SF2">
    <property type="entry name" value="CYCLIC NUCLEOTIDE PHOSPHODIESTERASE CBUA0032-RELATED"/>
    <property type="match status" value="1"/>
</dbReference>
<dbReference type="KEGG" id="tom:BWR18_15090"/>
<accession>A0A1P8MXV5</accession>
<dbReference type="STRING" id="299262.BWR18_15090"/>
<dbReference type="RefSeq" id="WP_076629286.1">
    <property type="nucleotide sequence ID" value="NZ_CP019312.1"/>
</dbReference>
<keyword evidence="7" id="KW-1185">Reference proteome</keyword>
<evidence type="ECO:0000259" key="5">
    <source>
        <dbReference type="Pfam" id="PF00149"/>
    </source>
</evidence>
<dbReference type="InterPro" id="IPR004843">
    <property type="entry name" value="Calcineurin-like_PHP"/>
</dbReference>
<proteinExistence type="inferred from homology"/>
<dbReference type="EMBL" id="CP019312">
    <property type="protein sequence ID" value="APX12863.1"/>
    <property type="molecule type" value="Genomic_DNA"/>
</dbReference>
<dbReference type="InterPro" id="IPR029052">
    <property type="entry name" value="Metallo-depent_PP-like"/>
</dbReference>
<dbReference type="GO" id="GO:0004112">
    <property type="term" value="F:cyclic-nucleotide phosphodiesterase activity"/>
    <property type="evidence" value="ECO:0007669"/>
    <property type="project" value="InterPro"/>
</dbReference>
<evidence type="ECO:0000256" key="4">
    <source>
        <dbReference type="ARBA" id="ARBA00025742"/>
    </source>
</evidence>
<evidence type="ECO:0000256" key="2">
    <source>
        <dbReference type="ARBA" id="ARBA00022801"/>
    </source>
</evidence>
<dbReference type="InterPro" id="IPR026575">
    <property type="entry name" value="GpdQ/CpdA-like"/>
</dbReference>
<gene>
    <name evidence="6" type="ORF">BWR18_15090</name>
</gene>
<evidence type="ECO:0000313" key="7">
    <source>
        <dbReference type="Proteomes" id="UP000186336"/>
    </source>
</evidence>
<evidence type="ECO:0000256" key="3">
    <source>
        <dbReference type="ARBA" id="ARBA00023004"/>
    </source>
</evidence>
<dbReference type="PANTHER" id="PTHR42988">
    <property type="entry name" value="PHOSPHOHYDROLASE"/>
    <property type="match status" value="1"/>
</dbReference>
<dbReference type="Gene3D" id="3.60.21.10">
    <property type="match status" value="1"/>
</dbReference>
<name>A0A1P8MXV5_9RHOB</name>
<keyword evidence="1" id="KW-0479">Metal-binding</keyword>
<dbReference type="AlphaFoldDB" id="A0A1P8MXV5"/>
<organism evidence="6 7">
    <name type="scientific">Tateyamaria omphalii</name>
    <dbReference type="NCBI Taxonomy" id="299262"/>
    <lineage>
        <taxon>Bacteria</taxon>
        <taxon>Pseudomonadati</taxon>
        <taxon>Pseudomonadota</taxon>
        <taxon>Alphaproteobacteria</taxon>
        <taxon>Rhodobacterales</taxon>
        <taxon>Roseobacteraceae</taxon>
        <taxon>Tateyamaria</taxon>
    </lineage>
</organism>
<dbReference type="GO" id="GO:0046872">
    <property type="term" value="F:metal ion binding"/>
    <property type="evidence" value="ECO:0007669"/>
    <property type="project" value="UniProtKB-KW"/>
</dbReference>
<sequence>MKFIHLTDTHIVADGLLYGQDPGARLAAAVASINAEHGDADFVVVTGDMTHWGDAAAYARFAAEIGNLDMPVHLLMGNHDDREAFAQAVPDAPRDTGGFVQSGFDTDAGRFLLLDTKAPEGHAGAFCALRRDWLRVELERTQAPVTLFMHHPPFPVGIAAMDHIMLHEAEAFHEVIAPHTARIRHLFFGHVHRAIWGTWRGISYSCMRGLNHQVALDLNRVRDRTVGNFEPPAYGVVLLGDAQIIIHLHDFADRSERFDL</sequence>
<dbReference type="Proteomes" id="UP000186336">
    <property type="component" value="Chromosome"/>
</dbReference>
<keyword evidence="2" id="KW-0378">Hydrolase</keyword>
<protein>
    <submittedName>
        <fullName evidence="6">Phosphodiesterase</fullName>
    </submittedName>
</protein>
<dbReference type="CDD" id="cd07402">
    <property type="entry name" value="MPP_GpdQ"/>
    <property type="match status" value="1"/>
</dbReference>
<dbReference type="SUPFAM" id="SSF56300">
    <property type="entry name" value="Metallo-dependent phosphatases"/>
    <property type="match status" value="1"/>
</dbReference>
<dbReference type="InterPro" id="IPR050884">
    <property type="entry name" value="CNP_phosphodiesterase-III"/>
</dbReference>
<dbReference type="Pfam" id="PF00149">
    <property type="entry name" value="Metallophos"/>
    <property type="match status" value="1"/>
</dbReference>